<organism evidence="10 11">
    <name type="scientific">Psychromonas ingrahamii (strain DSM 17664 / CCUG 51855 / 37)</name>
    <dbReference type="NCBI Taxonomy" id="357804"/>
    <lineage>
        <taxon>Bacteria</taxon>
        <taxon>Pseudomonadati</taxon>
        <taxon>Pseudomonadota</taxon>
        <taxon>Gammaproteobacteria</taxon>
        <taxon>Alteromonadales</taxon>
        <taxon>Psychromonadaceae</taxon>
        <taxon>Psychromonas</taxon>
    </lineage>
</organism>
<comment type="similarity">
    <text evidence="2 8">Belongs to the major facilitator superfamily. Bcr/CmlA family.</text>
</comment>
<evidence type="ECO:0000259" key="9">
    <source>
        <dbReference type="PROSITE" id="PS50850"/>
    </source>
</evidence>
<keyword evidence="5 8" id="KW-0812">Transmembrane</keyword>
<dbReference type="InterPro" id="IPR011701">
    <property type="entry name" value="MFS"/>
</dbReference>
<keyword evidence="11" id="KW-1185">Reference proteome</keyword>
<dbReference type="GO" id="GO:0015385">
    <property type="term" value="F:sodium:proton antiporter activity"/>
    <property type="evidence" value="ECO:0007669"/>
    <property type="project" value="TreeGrafter"/>
</dbReference>
<feature type="transmembrane region" description="Helical" evidence="8">
    <location>
        <begin position="217"/>
        <end position="243"/>
    </location>
</feature>
<dbReference type="Gene3D" id="1.20.1720.10">
    <property type="entry name" value="Multidrug resistance protein D"/>
    <property type="match status" value="1"/>
</dbReference>
<keyword evidence="7 8" id="KW-0472">Membrane</keyword>
<feature type="transmembrane region" description="Helical" evidence="8">
    <location>
        <begin position="79"/>
        <end position="96"/>
    </location>
</feature>
<feature type="transmembrane region" description="Helical" evidence="8">
    <location>
        <begin position="9"/>
        <end position="28"/>
    </location>
</feature>
<evidence type="ECO:0000256" key="1">
    <source>
        <dbReference type="ARBA" id="ARBA00004651"/>
    </source>
</evidence>
<evidence type="ECO:0000313" key="11">
    <source>
        <dbReference type="Proteomes" id="UP000000639"/>
    </source>
</evidence>
<dbReference type="OrthoDB" id="9814303at2"/>
<accession>A1SVR0</accession>
<evidence type="ECO:0000256" key="6">
    <source>
        <dbReference type="ARBA" id="ARBA00022989"/>
    </source>
</evidence>
<reference evidence="10 11" key="1">
    <citation type="submission" date="2007-01" db="EMBL/GenBank/DDBJ databases">
        <title>Complete sequence of Psychromonas ingrahamii 37.</title>
        <authorList>
            <consortium name="US DOE Joint Genome Institute"/>
            <person name="Copeland A."/>
            <person name="Lucas S."/>
            <person name="Lapidus A."/>
            <person name="Barry K."/>
            <person name="Detter J.C."/>
            <person name="Glavina del Rio T."/>
            <person name="Hammon N."/>
            <person name="Israni S."/>
            <person name="Dalin E."/>
            <person name="Tice H."/>
            <person name="Pitluck S."/>
            <person name="Thompson L.S."/>
            <person name="Brettin T."/>
            <person name="Bruce D."/>
            <person name="Han C."/>
            <person name="Tapia R."/>
            <person name="Schmutz J."/>
            <person name="Larimer F."/>
            <person name="Land M."/>
            <person name="Hauser L."/>
            <person name="Kyrpides N."/>
            <person name="Ivanova N."/>
            <person name="Staley J."/>
            <person name="Richardson P."/>
        </authorList>
    </citation>
    <scope>NUCLEOTIDE SEQUENCE [LARGE SCALE GENOMIC DNA]</scope>
    <source>
        <strain evidence="10 11">37</strain>
    </source>
</reference>
<comment type="subcellular location">
    <subcellularLocation>
        <location evidence="8">Cell inner membrane</location>
        <topology evidence="8">Multi-pass membrane protein</topology>
    </subcellularLocation>
    <subcellularLocation>
        <location evidence="1">Cell membrane</location>
        <topology evidence="1">Multi-pass membrane protein</topology>
    </subcellularLocation>
</comment>
<dbReference type="InterPro" id="IPR020846">
    <property type="entry name" value="MFS_dom"/>
</dbReference>
<dbReference type="PANTHER" id="PTHR23502:SF132">
    <property type="entry name" value="POLYAMINE TRANSPORTER 2-RELATED"/>
    <property type="match status" value="1"/>
</dbReference>
<dbReference type="eggNOG" id="COG2814">
    <property type="taxonomic scope" value="Bacteria"/>
</dbReference>
<keyword evidence="6 8" id="KW-1133">Transmembrane helix</keyword>
<feature type="transmembrane region" description="Helical" evidence="8">
    <location>
        <begin position="346"/>
        <end position="366"/>
    </location>
</feature>
<name>A1SVR0_PSYIN</name>
<dbReference type="KEGG" id="pin:Ping_1796"/>
<evidence type="ECO:0000256" key="3">
    <source>
        <dbReference type="ARBA" id="ARBA00022448"/>
    </source>
</evidence>
<proteinExistence type="inferred from homology"/>
<feature type="transmembrane region" description="Helical" evidence="8">
    <location>
        <begin position="282"/>
        <end position="301"/>
    </location>
</feature>
<dbReference type="HOGENOM" id="CLU_001265_47_0_6"/>
<dbReference type="RefSeq" id="WP_011770135.1">
    <property type="nucleotide sequence ID" value="NC_008709.1"/>
</dbReference>
<feature type="transmembrane region" description="Helical" evidence="8">
    <location>
        <begin position="372"/>
        <end position="392"/>
    </location>
</feature>
<evidence type="ECO:0000256" key="5">
    <source>
        <dbReference type="ARBA" id="ARBA00022692"/>
    </source>
</evidence>
<dbReference type="NCBIfam" id="NF008314">
    <property type="entry name" value="PRK11102.1"/>
    <property type="match status" value="1"/>
</dbReference>
<evidence type="ECO:0000256" key="7">
    <source>
        <dbReference type="ARBA" id="ARBA00023136"/>
    </source>
</evidence>
<dbReference type="FunFam" id="1.20.1720.10:FF:000005">
    <property type="entry name" value="Bcr/CflA family efflux transporter"/>
    <property type="match status" value="1"/>
</dbReference>
<feature type="transmembrane region" description="Helical" evidence="8">
    <location>
        <begin position="48"/>
        <end position="67"/>
    </location>
</feature>
<keyword evidence="8" id="KW-0997">Cell inner membrane</keyword>
<gene>
    <name evidence="10" type="ordered locus">Ping_1796</name>
</gene>
<evidence type="ECO:0000256" key="4">
    <source>
        <dbReference type="ARBA" id="ARBA00022475"/>
    </source>
</evidence>
<dbReference type="GO" id="GO:0042910">
    <property type="term" value="F:xenobiotic transmembrane transporter activity"/>
    <property type="evidence" value="ECO:0007669"/>
    <property type="project" value="InterPro"/>
</dbReference>
<dbReference type="PROSITE" id="PS50850">
    <property type="entry name" value="MFS"/>
    <property type="match status" value="1"/>
</dbReference>
<dbReference type="EMBL" id="CP000510">
    <property type="protein sequence ID" value="ABM03575.1"/>
    <property type="molecule type" value="Genomic_DNA"/>
</dbReference>
<feature type="transmembrane region" description="Helical" evidence="8">
    <location>
        <begin position="307"/>
        <end position="334"/>
    </location>
</feature>
<dbReference type="Proteomes" id="UP000000639">
    <property type="component" value="Chromosome"/>
</dbReference>
<feature type="transmembrane region" description="Helical" evidence="8">
    <location>
        <begin position="102"/>
        <end position="125"/>
    </location>
</feature>
<dbReference type="CDD" id="cd17320">
    <property type="entry name" value="MFS_MdfA_MDR_like"/>
    <property type="match status" value="1"/>
</dbReference>
<sequence>MDSSSTTKLSFLLIVILGGITSLTPFAIDMYLPAMPSIAKEFGVSAGAIQITLTSFIAGFAVGQLFHGPLSDSFGRKPVLLLGTFFFALAAVISAASDSIDALMWARAAQGFSGAAGAVVVQAIVRDMFAKEDFARTMSFIILVMTIAPLLAPLAGGYLAVWFGWRSIFWLLALIAFVMIIAASLVIPETLKAENRQPFRLRTTMRHFFTLFTRSKAFGLIFTGAFSFAGMFAFLTAGSFIYIEIYGVSITNVGYLFGLNILLMMVMTTLNGKYVKRLGSHYLLRLGLTIQLIASLLLVLAQLLDLGLWGVVVPVMLFFSTISMVGSNSIALLLNEYPEIAGTVSSLAGSLKFGAGALVAAAVSMLPSGSVWPMILMMVLCSLLSMTFYTYCAKR</sequence>
<dbReference type="PANTHER" id="PTHR23502">
    <property type="entry name" value="MAJOR FACILITATOR SUPERFAMILY"/>
    <property type="match status" value="1"/>
</dbReference>
<feature type="transmembrane region" description="Helical" evidence="8">
    <location>
        <begin position="137"/>
        <end position="161"/>
    </location>
</feature>
<evidence type="ECO:0000256" key="2">
    <source>
        <dbReference type="ARBA" id="ARBA00006236"/>
    </source>
</evidence>
<dbReference type="STRING" id="357804.Ping_1796"/>
<evidence type="ECO:0000313" key="10">
    <source>
        <dbReference type="EMBL" id="ABM03575.1"/>
    </source>
</evidence>
<keyword evidence="3 8" id="KW-0813">Transport</keyword>
<dbReference type="InterPro" id="IPR036259">
    <property type="entry name" value="MFS_trans_sf"/>
</dbReference>
<dbReference type="AlphaFoldDB" id="A1SVR0"/>
<dbReference type="GO" id="GO:1990961">
    <property type="term" value="P:xenobiotic detoxification by transmembrane export across the plasma membrane"/>
    <property type="evidence" value="ECO:0007669"/>
    <property type="project" value="InterPro"/>
</dbReference>
<keyword evidence="4" id="KW-1003">Cell membrane</keyword>
<dbReference type="SUPFAM" id="SSF103473">
    <property type="entry name" value="MFS general substrate transporter"/>
    <property type="match status" value="1"/>
</dbReference>
<feature type="transmembrane region" description="Helical" evidence="8">
    <location>
        <begin position="249"/>
        <end position="270"/>
    </location>
</feature>
<evidence type="ECO:0000256" key="8">
    <source>
        <dbReference type="RuleBase" id="RU365088"/>
    </source>
</evidence>
<dbReference type="NCBIfam" id="TIGR00710">
    <property type="entry name" value="efflux_Bcr_CflA"/>
    <property type="match status" value="1"/>
</dbReference>
<dbReference type="InterPro" id="IPR004812">
    <property type="entry name" value="Efflux_drug-R_Bcr/CmlA"/>
</dbReference>
<dbReference type="Pfam" id="PF07690">
    <property type="entry name" value="MFS_1"/>
    <property type="match status" value="1"/>
</dbReference>
<protein>
    <recommendedName>
        <fullName evidence="8">Bcr/CflA family efflux transporter</fullName>
    </recommendedName>
</protein>
<dbReference type="GO" id="GO:0005886">
    <property type="term" value="C:plasma membrane"/>
    <property type="evidence" value="ECO:0007669"/>
    <property type="project" value="UniProtKB-SubCell"/>
</dbReference>
<feature type="domain" description="Major facilitator superfamily (MFS) profile" evidence="9">
    <location>
        <begin position="11"/>
        <end position="395"/>
    </location>
</feature>
<feature type="transmembrane region" description="Helical" evidence="8">
    <location>
        <begin position="167"/>
        <end position="187"/>
    </location>
</feature>